<evidence type="ECO:0000313" key="2">
    <source>
        <dbReference type="EMBL" id="SNU35237.1"/>
    </source>
</evidence>
<gene>
    <name evidence="2" type="ORF">KOSB73_240404</name>
    <name evidence="3" type="ORF">NCTC9149_03929</name>
</gene>
<accession>A0A285B2T3</accession>
<reference evidence="4" key="1">
    <citation type="submission" date="2017-08" db="EMBL/GenBank/DDBJ databases">
        <authorList>
            <person name="Brisse S."/>
        </authorList>
    </citation>
    <scope>NUCLEOTIDE SEQUENCE [LARGE SCALE GENOMIC DNA]</scope>
    <source>
        <strain evidence="4">06D021</strain>
    </source>
</reference>
<dbReference type="AlphaFoldDB" id="A0A285B2T3"/>
<name>A0A285B2T3_9ENTR</name>
<sequence>MSINDLSQLYQAEAHLTALDDVLQRLELKHVSQLDALYTLMHNAAVRLEDSENKEETASQTSAATPR</sequence>
<dbReference type="EMBL" id="UGMX01000002">
    <property type="protein sequence ID" value="STW07497.1"/>
    <property type="molecule type" value="Genomic_DNA"/>
</dbReference>
<feature type="region of interest" description="Disordered" evidence="1">
    <location>
        <begin position="48"/>
        <end position="67"/>
    </location>
</feature>
<feature type="compositionally biased region" description="Polar residues" evidence="1">
    <location>
        <begin position="58"/>
        <end position="67"/>
    </location>
</feature>
<evidence type="ECO:0000313" key="4">
    <source>
        <dbReference type="Proteomes" id="UP000220639"/>
    </source>
</evidence>
<feature type="compositionally biased region" description="Basic and acidic residues" evidence="1">
    <location>
        <begin position="48"/>
        <end position="57"/>
    </location>
</feature>
<protein>
    <submittedName>
        <fullName evidence="2">Type VI secretion system protein VasL</fullName>
    </submittedName>
</protein>
<reference evidence="3 5" key="3">
    <citation type="submission" date="2018-06" db="EMBL/GenBank/DDBJ databases">
        <authorList>
            <consortium name="Pathogen Informatics"/>
            <person name="Doyle S."/>
        </authorList>
    </citation>
    <scope>NUCLEOTIDE SEQUENCE [LARGE SCALE GENOMIC DNA]</scope>
    <source>
        <strain evidence="3 5">NCTC9149</strain>
    </source>
</reference>
<dbReference type="Proteomes" id="UP000254571">
    <property type="component" value="Unassembled WGS sequence"/>
</dbReference>
<dbReference type="Proteomes" id="UP000220639">
    <property type="component" value="Unassembled WGS sequence"/>
</dbReference>
<evidence type="ECO:0000256" key="1">
    <source>
        <dbReference type="SAM" id="MobiDB-lite"/>
    </source>
</evidence>
<reference evidence="2" key="2">
    <citation type="submission" date="2017-08" db="EMBL/GenBank/DDBJ databases">
        <authorList>
            <person name="de Groot N.N."/>
        </authorList>
    </citation>
    <scope>NUCLEOTIDE SEQUENCE [LARGE SCALE GENOMIC DNA]</scope>
    <source>
        <strain evidence="2">06D021</strain>
    </source>
</reference>
<proteinExistence type="predicted"/>
<organism evidence="2 4">
    <name type="scientific">Klebsiella grimontii</name>
    <dbReference type="NCBI Taxonomy" id="2058152"/>
    <lineage>
        <taxon>Bacteria</taxon>
        <taxon>Pseudomonadati</taxon>
        <taxon>Pseudomonadota</taxon>
        <taxon>Gammaproteobacteria</taxon>
        <taxon>Enterobacterales</taxon>
        <taxon>Enterobacteriaceae</taxon>
        <taxon>Klebsiella/Raoultella group</taxon>
        <taxon>Klebsiella</taxon>
    </lineage>
</organism>
<dbReference type="EMBL" id="FZTC01000017">
    <property type="protein sequence ID" value="SNU35237.1"/>
    <property type="molecule type" value="Genomic_DNA"/>
</dbReference>
<evidence type="ECO:0000313" key="3">
    <source>
        <dbReference type="EMBL" id="STW07497.1"/>
    </source>
</evidence>
<evidence type="ECO:0000313" key="5">
    <source>
        <dbReference type="Proteomes" id="UP000254571"/>
    </source>
</evidence>